<proteinExistence type="inferred from homology"/>
<dbReference type="GO" id="GO:0012505">
    <property type="term" value="C:endomembrane system"/>
    <property type="evidence" value="ECO:0007669"/>
    <property type="project" value="TreeGrafter"/>
</dbReference>
<keyword evidence="5 6" id="KW-0472">Membrane</keyword>
<protein>
    <submittedName>
        <fullName evidence="7">Uncharacterized protein</fullName>
    </submittedName>
</protein>
<evidence type="ECO:0000256" key="2">
    <source>
        <dbReference type="ARBA" id="ARBA00010131"/>
    </source>
</evidence>
<dbReference type="PANTHER" id="PTHR33966">
    <property type="entry name" value="PROTEIN ODR-4 HOMOLOG"/>
    <property type="match status" value="1"/>
</dbReference>
<reference evidence="7" key="1">
    <citation type="submission" date="2021-09" db="EMBL/GenBank/DDBJ databases">
        <authorList>
            <consortium name="AG Swart"/>
            <person name="Singh M."/>
            <person name="Singh A."/>
            <person name="Seah K."/>
            <person name="Emmerich C."/>
        </authorList>
    </citation>
    <scope>NUCLEOTIDE SEQUENCE</scope>
    <source>
        <strain evidence="7">ATCC30299</strain>
    </source>
</reference>
<dbReference type="GO" id="GO:0016020">
    <property type="term" value="C:membrane"/>
    <property type="evidence" value="ECO:0007669"/>
    <property type="project" value="UniProtKB-SubCell"/>
</dbReference>
<gene>
    <name evidence="7" type="ORF">BSTOLATCC_MIC50043</name>
</gene>
<accession>A0AAU9JQ25</accession>
<evidence type="ECO:0000256" key="6">
    <source>
        <dbReference type="SAM" id="Phobius"/>
    </source>
</evidence>
<keyword evidence="3 6" id="KW-0812">Transmembrane</keyword>
<comment type="similarity">
    <text evidence="2">Belongs to the ODR-4 family.</text>
</comment>
<organism evidence="7 8">
    <name type="scientific">Blepharisma stoltei</name>
    <dbReference type="NCBI Taxonomy" id="1481888"/>
    <lineage>
        <taxon>Eukaryota</taxon>
        <taxon>Sar</taxon>
        <taxon>Alveolata</taxon>
        <taxon>Ciliophora</taxon>
        <taxon>Postciliodesmatophora</taxon>
        <taxon>Heterotrichea</taxon>
        <taxon>Heterotrichida</taxon>
        <taxon>Blepharismidae</taxon>
        <taxon>Blepharisma</taxon>
    </lineage>
</organism>
<sequence>MILAETKDFSAFIETLKDKKSAETGLLIGSWISDKPHIYFQSRTPSLEIQPQKGISALLSTPLTPPEALYSDWVLEHSNQLSRLLPGGLDIIGLFMVSDEELNLESFAFLPSGLLSLLNDLSIEVLSRNSVLLMHFNSCSYKYTLKIVDLKVKLITAGDLKLVQLPKLEEIRCFLKVNLEAAGEGIPQLLIQDILKEWNVMLHSCIIFIDKQLKSDQIIGNLKQGINAQDKGFHIAEIYSKNYGFCSNEQLFRINIQGFIESRVLVTQKMTIKEARDLIIKDILFSMKDRLEIVSDEFTVEKNPFLAAPLPRKIQLPRRVFYSYNSCVLSSYISASQEENIAQAYTEVIASVKLTPVDSVETLPKVETKHEENSNNSNKIDSNSEIFSYTIFGMMFMMLFISFIVKAYY</sequence>
<comment type="subcellular location">
    <subcellularLocation>
        <location evidence="1">Membrane</location>
    </subcellularLocation>
</comment>
<evidence type="ECO:0000313" key="8">
    <source>
        <dbReference type="Proteomes" id="UP001162131"/>
    </source>
</evidence>
<keyword evidence="4 6" id="KW-1133">Transmembrane helix</keyword>
<dbReference type="AlphaFoldDB" id="A0AAU9JQ25"/>
<dbReference type="Pfam" id="PF14778">
    <property type="entry name" value="ODR4-like"/>
    <property type="match status" value="1"/>
</dbReference>
<feature type="transmembrane region" description="Helical" evidence="6">
    <location>
        <begin position="386"/>
        <end position="405"/>
    </location>
</feature>
<evidence type="ECO:0000256" key="1">
    <source>
        <dbReference type="ARBA" id="ARBA00004370"/>
    </source>
</evidence>
<dbReference type="GO" id="GO:0008104">
    <property type="term" value="P:intracellular protein localization"/>
    <property type="evidence" value="ECO:0007669"/>
    <property type="project" value="TreeGrafter"/>
</dbReference>
<evidence type="ECO:0000256" key="5">
    <source>
        <dbReference type="ARBA" id="ARBA00023136"/>
    </source>
</evidence>
<dbReference type="InterPro" id="IPR029454">
    <property type="entry name" value="ODR-4-like"/>
</dbReference>
<comment type="caution">
    <text evidence="7">The sequence shown here is derived from an EMBL/GenBank/DDBJ whole genome shotgun (WGS) entry which is preliminary data.</text>
</comment>
<keyword evidence="8" id="KW-1185">Reference proteome</keyword>
<name>A0AAU9JQ25_9CILI</name>
<dbReference type="PANTHER" id="PTHR33966:SF1">
    <property type="entry name" value="PROTEIN ODR-4 HOMOLOG"/>
    <property type="match status" value="1"/>
</dbReference>
<evidence type="ECO:0000256" key="4">
    <source>
        <dbReference type="ARBA" id="ARBA00022989"/>
    </source>
</evidence>
<evidence type="ECO:0000313" key="7">
    <source>
        <dbReference type="EMBL" id="CAG9329927.1"/>
    </source>
</evidence>
<dbReference type="EMBL" id="CAJZBQ010000050">
    <property type="protein sequence ID" value="CAG9329927.1"/>
    <property type="molecule type" value="Genomic_DNA"/>
</dbReference>
<evidence type="ECO:0000256" key="3">
    <source>
        <dbReference type="ARBA" id="ARBA00022692"/>
    </source>
</evidence>
<dbReference type="Proteomes" id="UP001162131">
    <property type="component" value="Unassembled WGS sequence"/>
</dbReference>